<dbReference type="EMBL" id="JAWHQM010000001">
    <property type="protein sequence ID" value="KAK5624777.1"/>
    <property type="molecule type" value="Genomic_DNA"/>
</dbReference>
<evidence type="ECO:0000313" key="1">
    <source>
        <dbReference type="EMBL" id="KAK5624777.1"/>
    </source>
</evidence>
<keyword evidence="2" id="KW-1185">Reference proteome</keyword>
<proteinExistence type="predicted"/>
<organism evidence="1 2">
    <name type="scientific">Xylaria bambusicola</name>
    <dbReference type="NCBI Taxonomy" id="326684"/>
    <lineage>
        <taxon>Eukaryota</taxon>
        <taxon>Fungi</taxon>
        <taxon>Dikarya</taxon>
        <taxon>Ascomycota</taxon>
        <taxon>Pezizomycotina</taxon>
        <taxon>Sordariomycetes</taxon>
        <taxon>Xylariomycetidae</taxon>
        <taxon>Xylariales</taxon>
        <taxon>Xylariaceae</taxon>
        <taxon>Xylaria</taxon>
    </lineage>
</organism>
<name>A0AAN7UC92_9PEZI</name>
<dbReference type="Proteomes" id="UP001305414">
    <property type="component" value="Unassembled WGS sequence"/>
</dbReference>
<comment type="caution">
    <text evidence="1">The sequence shown here is derived from an EMBL/GenBank/DDBJ whole genome shotgun (WGS) entry which is preliminary data.</text>
</comment>
<dbReference type="AlphaFoldDB" id="A0AAN7UC92"/>
<reference evidence="1 2" key="1">
    <citation type="submission" date="2023-10" db="EMBL/GenBank/DDBJ databases">
        <title>Draft genome sequence of Xylaria bambusicola isolate GMP-LS, the root and basal stem rot pathogen of sugarcane in Indonesia.</title>
        <authorList>
            <person name="Selvaraj P."/>
            <person name="Muralishankar V."/>
            <person name="Muruganantham S."/>
            <person name="Sp S."/>
            <person name="Haryani S."/>
            <person name="Lau K.J.X."/>
            <person name="Naqvi N.I."/>
        </authorList>
    </citation>
    <scope>NUCLEOTIDE SEQUENCE [LARGE SCALE GENOMIC DNA]</scope>
    <source>
        <strain evidence="1">GMP-LS</strain>
    </source>
</reference>
<gene>
    <name evidence="1" type="ORF">RRF57_000493</name>
</gene>
<accession>A0AAN7UC92</accession>
<protein>
    <submittedName>
        <fullName evidence="1">Uncharacterized protein</fullName>
    </submittedName>
</protein>
<evidence type="ECO:0000313" key="2">
    <source>
        <dbReference type="Proteomes" id="UP001305414"/>
    </source>
</evidence>
<sequence>MDTTGIPGLEVLTLDVLCASTGTTVWTAIAMTWPPAVPAAIGRGTVSVTVFAPRRPHASHSCMYVVIGTACAAVSVAQYSMVISSAASVGHIVTNATVVVVVAALPVPFFEVPPIAGAGGGMYSLTLP</sequence>